<reference evidence="3 4" key="1">
    <citation type="journal article" date="2021" name="J. Hered.">
        <title>A chromosome-level genome assembly of the parasitoid wasp, Cotesia glomerata (Hymenoptera: Braconidae).</title>
        <authorList>
            <person name="Pinto B.J."/>
            <person name="Weis J.J."/>
            <person name="Gamble T."/>
            <person name="Ode P.J."/>
            <person name="Paul R."/>
            <person name="Zaspel J.M."/>
        </authorList>
    </citation>
    <scope>NUCLEOTIDE SEQUENCE [LARGE SCALE GENOMIC DNA]</scope>
    <source>
        <strain evidence="3">CgM1</strain>
    </source>
</reference>
<gene>
    <name evidence="3" type="ORF">KQX54_016254</name>
</gene>
<organism evidence="3 4">
    <name type="scientific">Cotesia glomerata</name>
    <name type="common">Lepidopteran parasitic wasp</name>
    <name type="synonym">Apanteles glomeratus</name>
    <dbReference type="NCBI Taxonomy" id="32391"/>
    <lineage>
        <taxon>Eukaryota</taxon>
        <taxon>Metazoa</taxon>
        <taxon>Ecdysozoa</taxon>
        <taxon>Arthropoda</taxon>
        <taxon>Hexapoda</taxon>
        <taxon>Insecta</taxon>
        <taxon>Pterygota</taxon>
        <taxon>Neoptera</taxon>
        <taxon>Endopterygota</taxon>
        <taxon>Hymenoptera</taxon>
        <taxon>Apocrita</taxon>
        <taxon>Ichneumonoidea</taxon>
        <taxon>Braconidae</taxon>
        <taxon>Microgastrinae</taxon>
        <taxon>Cotesia</taxon>
    </lineage>
</organism>
<name>A0AAV7IE76_COTGL</name>
<dbReference type="InterPro" id="IPR051721">
    <property type="entry name" value="Biopterin_syn/organic_redct"/>
</dbReference>
<accession>A0AAV7IE76</accession>
<evidence type="ECO:0000256" key="2">
    <source>
        <dbReference type="ARBA" id="ARBA00023002"/>
    </source>
</evidence>
<evidence type="ECO:0000313" key="4">
    <source>
        <dbReference type="Proteomes" id="UP000826195"/>
    </source>
</evidence>
<dbReference type="SUPFAM" id="SSF51735">
    <property type="entry name" value="NAD(P)-binding Rossmann-fold domains"/>
    <property type="match status" value="1"/>
</dbReference>
<keyword evidence="1" id="KW-0521">NADP</keyword>
<dbReference type="GO" id="GO:0004757">
    <property type="term" value="F:sepiapterin reductase (NADP+) activity"/>
    <property type="evidence" value="ECO:0007669"/>
    <property type="project" value="TreeGrafter"/>
</dbReference>
<proteinExistence type="predicted"/>
<dbReference type="Gene3D" id="3.40.50.720">
    <property type="entry name" value="NAD(P)-binding Rossmann-like Domain"/>
    <property type="match status" value="1"/>
</dbReference>
<dbReference type="EMBL" id="JAHXZJ010001864">
    <property type="protein sequence ID" value="KAH0549958.1"/>
    <property type="molecule type" value="Genomic_DNA"/>
</dbReference>
<dbReference type="Proteomes" id="UP000826195">
    <property type="component" value="Unassembled WGS sequence"/>
</dbReference>
<evidence type="ECO:0000256" key="1">
    <source>
        <dbReference type="ARBA" id="ARBA00022857"/>
    </source>
</evidence>
<comment type="caution">
    <text evidence="3">The sequence shown here is derived from an EMBL/GenBank/DDBJ whole genome shotgun (WGS) entry which is preliminary data.</text>
</comment>
<dbReference type="PANTHER" id="PTHR44085">
    <property type="entry name" value="SEPIAPTERIN REDUCTASE"/>
    <property type="match status" value="1"/>
</dbReference>
<dbReference type="AlphaFoldDB" id="A0AAV7IE76"/>
<sequence>MYDLNVFPPAILNSVFMKIFNNNVRAKKLVINITFLATKIPLSSLGYYCSAKAAREMYFKVFAKEFPYVNVLNYSPFAVETDLLQVIEQIKRTIELPALIKLGRLGGIILTPNLITHRLV</sequence>
<dbReference type="GO" id="GO:0006729">
    <property type="term" value="P:tetrahydrobiopterin biosynthetic process"/>
    <property type="evidence" value="ECO:0007669"/>
    <property type="project" value="TreeGrafter"/>
</dbReference>
<keyword evidence="4" id="KW-1185">Reference proteome</keyword>
<dbReference type="InterPro" id="IPR036291">
    <property type="entry name" value="NAD(P)-bd_dom_sf"/>
</dbReference>
<protein>
    <submittedName>
        <fullName evidence="3">Uncharacterized protein</fullName>
    </submittedName>
</protein>
<evidence type="ECO:0000313" key="3">
    <source>
        <dbReference type="EMBL" id="KAH0549958.1"/>
    </source>
</evidence>
<keyword evidence="2" id="KW-0560">Oxidoreductase</keyword>
<dbReference type="PANTHER" id="PTHR44085:SF2">
    <property type="entry name" value="SEPIAPTERIN REDUCTASE"/>
    <property type="match status" value="1"/>
</dbReference>